<dbReference type="EMBL" id="JADQTO010000038">
    <property type="protein sequence ID" value="MBG0568457.1"/>
    <property type="molecule type" value="Genomic_DNA"/>
</dbReference>
<reference evidence="2" key="1">
    <citation type="submission" date="2020-11" db="EMBL/GenBank/DDBJ databases">
        <title>Isolation and identification of active actinomycetes.</title>
        <authorList>
            <person name="Sun X."/>
        </authorList>
    </citation>
    <scope>NUCLEOTIDE SEQUENCE</scope>
    <source>
        <strain evidence="2">NEAU-A11</strain>
    </source>
</reference>
<keyword evidence="1" id="KW-0472">Membrane</keyword>
<dbReference type="AlphaFoldDB" id="A0A931CI66"/>
<sequence>MPSLAWWGKLLVFVAGLTAVIDVLDPDRLRARGVSLRKRSVRASRRRRRRNEIHTVLQLRRRLLREFVVSRAYGNVPFYEIVTEPPTESPVAEIESAAFIKFWHEVMAETRANFDLRFRAADDSEVRRARSFAQDRIDALLQTMPLRNAGLLSKASQTENRSWNAFGALIAAAIVLPMLGLTVLAGAHWGRIPVAVFFFLSLFGLTALAITAHQAPGAISSVIWRIAAWPALWSAQLLNRSRPLHPLRRVALVLFVAGSLIDLIT</sequence>
<keyword evidence="1" id="KW-0812">Transmembrane</keyword>
<evidence type="ECO:0000313" key="3">
    <source>
        <dbReference type="Proteomes" id="UP000598146"/>
    </source>
</evidence>
<dbReference type="RefSeq" id="WP_196420227.1">
    <property type="nucleotide sequence ID" value="NZ_JADQTO010000038.1"/>
</dbReference>
<organism evidence="2 3">
    <name type="scientific">Actinoplanes aureus</name>
    <dbReference type="NCBI Taxonomy" id="2792083"/>
    <lineage>
        <taxon>Bacteria</taxon>
        <taxon>Bacillati</taxon>
        <taxon>Actinomycetota</taxon>
        <taxon>Actinomycetes</taxon>
        <taxon>Micromonosporales</taxon>
        <taxon>Micromonosporaceae</taxon>
        <taxon>Actinoplanes</taxon>
    </lineage>
</organism>
<name>A0A931CI66_9ACTN</name>
<protein>
    <submittedName>
        <fullName evidence="2">Uncharacterized protein</fullName>
    </submittedName>
</protein>
<keyword evidence="1" id="KW-1133">Transmembrane helix</keyword>
<dbReference type="Proteomes" id="UP000598146">
    <property type="component" value="Unassembled WGS sequence"/>
</dbReference>
<proteinExistence type="predicted"/>
<feature type="transmembrane region" description="Helical" evidence="1">
    <location>
        <begin position="192"/>
        <end position="210"/>
    </location>
</feature>
<keyword evidence="3" id="KW-1185">Reference proteome</keyword>
<evidence type="ECO:0000256" key="1">
    <source>
        <dbReference type="SAM" id="Phobius"/>
    </source>
</evidence>
<feature type="transmembrane region" description="Helical" evidence="1">
    <location>
        <begin position="6"/>
        <end position="24"/>
    </location>
</feature>
<gene>
    <name evidence="2" type="ORF">I4J89_44250</name>
</gene>
<comment type="caution">
    <text evidence="2">The sequence shown here is derived from an EMBL/GenBank/DDBJ whole genome shotgun (WGS) entry which is preliminary data.</text>
</comment>
<evidence type="ECO:0000313" key="2">
    <source>
        <dbReference type="EMBL" id="MBG0568457.1"/>
    </source>
</evidence>
<feature type="transmembrane region" description="Helical" evidence="1">
    <location>
        <begin position="163"/>
        <end position="186"/>
    </location>
</feature>
<accession>A0A931CI66</accession>